<organism evidence="1 2">
    <name type="scientific">Lutimaribacter degradans</name>
    <dbReference type="NCBI Taxonomy" id="2945989"/>
    <lineage>
        <taxon>Bacteria</taxon>
        <taxon>Pseudomonadati</taxon>
        <taxon>Pseudomonadota</taxon>
        <taxon>Alphaproteobacteria</taxon>
        <taxon>Rhodobacterales</taxon>
        <taxon>Roseobacteraceae</taxon>
        <taxon>Lutimaribacter</taxon>
    </lineage>
</organism>
<sequence length="229" mass="24943">DYGDYFRVGERDGTKSLTAPADTGLYEIRYILDEGRRTMARQTIEVTEPEVTISAPDEIRAGDTIRVEWAGTVHPRDYITIVPAGSDGDSGDYFRVGDKSQSDISAPETTGLYELRYILNEGKRVMASTSIEVLAEDAALEKGASIDAPETGAPGATIEVTWNVDSESADQRVTLARGNQAIFTWIEAVKTGDGPPVRITLPETAGVYELRFLDVANQAVLARKVIKVE</sequence>
<gene>
    <name evidence="1" type="ORF">M8744_17375</name>
</gene>
<name>A0ACC6A0U8_9RHOB</name>
<feature type="non-terminal residue" evidence="1">
    <location>
        <position position="1"/>
    </location>
</feature>
<comment type="caution">
    <text evidence="1">The sequence shown here is derived from an EMBL/GenBank/DDBJ whole genome shotgun (WGS) entry which is preliminary data.</text>
</comment>
<reference evidence="1" key="1">
    <citation type="submission" date="2022-06" db="EMBL/GenBank/DDBJ databases">
        <title>Lutimaribacter sp. EGI FJ00013, a novel bacterium isolated from a salt lake sediment enrichment.</title>
        <authorList>
            <person name="Gao L."/>
            <person name="Fang B.-Z."/>
            <person name="Li W.-J."/>
        </authorList>
    </citation>
    <scope>NUCLEOTIDE SEQUENCE</scope>
    <source>
        <strain evidence="1">EGI FJ00013</strain>
    </source>
</reference>
<protein>
    <submittedName>
        <fullName evidence="1">Uncharacterized protein</fullName>
    </submittedName>
</protein>
<dbReference type="Proteomes" id="UP001203036">
    <property type="component" value="Unassembled WGS sequence"/>
</dbReference>
<keyword evidence="2" id="KW-1185">Reference proteome</keyword>
<evidence type="ECO:0000313" key="1">
    <source>
        <dbReference type="EMBL" id="MCM2563922.1"/>
    </source>
</evidence>
<accession>A0ACC6A0U8</accession>
<dbReference type="EMBL" id="JAMQGO010000022">
    <property type="protein sequence ID" value="MCM2563922.1"/>
    <property type="molecule type" value="Genomic_DNA"/>
</dbReference>
<evidence type="ECO:0000313" key="2">
    <source>
        <dbReference type="Proteomes" id="UP001203036"/>
    </source>
</evidence>
<proteinExistence type="predicted"/>